<dbReference type="CDD" id="cd24015">
    <property type="entry name" value="ASKHA_NBD_PanK-III"/>
    <property type="match status" value="1"/>
</dbReference>
<dbReference type="Pfam" id="PF03309">
    <property type="entry name" value="Pan_kinase"/>
    <property type="match status" value="1"/>
</dbReference>
<feature type="binding site" evidence="16">
    <location>
        <begin position="103"/>
        <end position="106"/>
    </location>
    <ligand>
        <name>substrate</name>
    </ligand>
</feature>
<dbReference type="InterPro" id="IPR043129">
    <property type="entry name" value="ATPase_NBD"/>
</dbReference>
<evidence type="ECO:0000256" key="2">
    <source>
        <dbReference type="ARBA" id="ARBA00001958"/>
    </source>
</evidence>
<keyword evidence="12 16" id="KW-0630">Potassium</keyword>
<keyword evidence="10 16" id="KW-0418">Kinase</keyword>
<organism evidence="17 18">
    <name type="scientific">Wohlfahrtiimonas larvae</name>
    <dbReference type="NCBI Taxonomy" id="1157986"/>
    <lineage>
        <taxon>Bacteria</taxon>
        <taxon>Pseudomonadati</taxon>
        <taxon>Pseudomonadota</taxon>
        <taxon>Gammaproteobacteria</taxon>
        <taxon>Cardiobacteriales</taxon>
        <taxon>Ignatzschineriaceae</taxon>
        <taxon>Wohlfahrtiimonas</taxon>
    </lineage>
</organism>
<evidence type="ECO:0000256" key="10">
    <source>
        <dbReference type="ARBA" id="ARBA00022777"/>
    </source>
</evidence>
<keyword evidence="11 16" id="KW-0067">ATP-binding</keyword>
<keyword evidence="9 16" id="KW-0547">Nucleotide-binding</keyword>
<dbReference type="PANTHER" id="PTHR34265">
    <property type="entry name" value="TYPE III PANTOTHENATE KINASE"/>
    <property type="match status" value="1"/>
</dbReference>
<evidence type="ECO:0000313" key="18">
    <source>
        <dbReference type="Proteomes" id="UP001500631"/>
    </source>
</evidence>
<evidence type="ECO:0000313" key="17">
    <source>
        <dbReference type="EMBL" id="GAA5101233.1"/>
    </source>
</evidence>
<evidence type="ECO:0000256" key="4">
    <source>
        <dbReference type="ARBA" id="ARBA00005225"/>
    </source>
</evidence>
<comment type="similarity">
    <text evidence="14 16">Belongs to the type III pantothenate kinase family.</text>
</comment>
<dbReference type="NCBIfam" id="TIGR00671">
    <property type="entry name" value="baf"/>
    <property type="match status" value="1"/>
</dbReference>
<dbReference type="EMBL" id="BAABKE010000005">
    <property type="protein sequence ID" value="GAA5101233.1"/>
    <property type="molecule type" value="Genomic_DNA"/>
</dbReference>
<feature type="binding site" evidence="16">
    <location>
        <position position="179"/>
    </location>
    <ligand>
        <name>substrate</name>
    </ligand>
</feature>
<feature type="active site" description="Proton acceptor" evidence="16">
    <location>
        <position position="105"/>
    </location>
</feature>
<evidence type="ECO:0000256" key="6">
    <source>
        <dbReference type="ARBA" id="ARBA00012102"/>
    </source>
</evidence>
<gene>
    <name evidence="16" type="primary">coaX</name>
    <name evidence="17" type="ORF">GCM10023338_16820</name>
</gene>
<keyword evidence="13 16" id="KW-0173">Coenzyme A biosynthesis</keyword>
<keyword evidence="8 16" id="KW-0808">Transferase</keyword>
<evidence type="ECO:0000256" key="8">
    <source>
        <dbReference type="ARBA" id="ARBA00022679"/>
    </source>
</evidence>
<dbReference type="Gene3D" id="3.30.420.40">
    <property type="match status" value="2"/>
</dbReference>
<dbReference type="HAMAP" id="MF_01274">
    <property type="entry name" value="Pantothen_kinase_3"/>
    <property type="match status" value="1"/>
</dbReference>
<dbReference type="EC" id="2.7.1.33" evidence="6 16"/>
<comment type="cofactor">
    <cofactor evidence="2">
        <name>K(+)</name>
        <dbReference type="ChEBI" id="CHEBI:29103"/>
    </cofactor>
</comment>
<comment type="caution">
    <text evidence="17">The sequence shown here is derived from an EMBL/GenBank/DDBJ whole genome shotgun (WGS) entry which is preliminary data.</text>
</comment>
<evidence type="ECO:0000256" key="12">
    <source>
        <dbReference type="ARBA" id="ARBA00022958"/>
    </source>
</evidence>
<feature type="binding site" evidence="16">
    <location>
        <position position="96"/>
    </location>
    <ligand>
        <name>substrate</name>
    </ligand>
</feature>
<evidence type="ECO:0000256" key="13">
    <source>
        <dbReference type="ARBA" id="ARBA00022993"/>
    </source>
</evidence>
<evidence type="ECO:0000256" key="1">
    <source>
        <dbReference type="ARBA" id="ARBA00001206"/>
    </source>
</evidence>
<accession>A0ABP9MVN1</accession>
<comment type="pathway">
    <text evidence="4 16">Cofactor biosynthesis; coenzyme A biosynthesis; CoA from (R)-pantothenate: step 1/5.</text>
</comment>
<feature type="binding site" evidence="16">
    <location>
        <position position="128"/>
    </location>
    <ligand>
        <name>ATP</name>
        <dbReference type="ChEBI" id="CHEBI:30616"/>
    </ligand>
</feature>
<reference evidence="18" key="1">
    <citation type="journal article" date="2019" name="Int. J. Syst. Evol. Microbiol.">
        <title>The Global Catalogue of Microorganisms (GCM) 10K type strain sequencing project: providing services to taxonomists for standard genome sequencing and annotation.</title>
        <authorList>
            <consortium name="The Broad Institute Genomics Platform"/>
            <consortium name="The Broad Institute Genome Sequencing Center for Infectious Disease"/>
            <person name="Wu L."/>
            <person name="Ma J."/>
        </authorList>
    </citation>
    <scope>NUCLEOTIDE SEQUENCE [LARGE SCALE GENOMIC DNA]</scope>
    <source>
        <strain evidence="18">JCM 18424</strain>
    </source>
</reference>
<keyword evidence="7 16" id="KW-0963">Cytoplasm</keyword>
<feature type="binding site" evidence="16">
    <location>
        <position position="125"/>
    </location>
    <ligand>
        <name>K(+)</name>
        <dbReference type="ChEBI" id="CHEBI:29103"/>
    </ligand>
</feature>
<keyword evidence="18" id="KW-1185">Reference proteome</keyword>
<evidence type="ECO:0000256" key="3">
    <source>
        <dbReference type="ARBA" id="ARBA00004496"/>
    </source>
</evidence>
<keyword evidence="16" id="KW-0479">Metal-binding</keyword>
<proteinExistence type="inferred from homology"/>
<dbReference type="Proteomes" id="UP001500631">
    <property type="component" value="Unassembled WGS sequence"/>
</dbReference>
<comment type="subunit">
    <text evidence="5 16">Homodimer.</text>
</comment>
<comment type="subcellular location">
    <subcellularLocation>
        <location evidence="3 16">Cytoplasm</location>
    </subcellularLocation>
</comment>
<evidence type="ECO:0000256" key="5">
    <source>
        <dbReference type="ARBA" id="ARBA00011738"/>
    </source>
</evidence>
<evidence type="ECO:0000256" key="7">
    <source>
        <dbReference type="ARBA" id="ARBA00022490"/>
    </source>
</evidence>
<evidence type="ECO:0000256" key="16">
    <source>
        <dbReference type="HAMAP-Rule" id="MF_01274"/>
    </source>
</evidence>
<dbReference type="PANTHER" id="PTHR34265:SF1">
    <property type="entry name" value="TYPE III PANTOTHENATE KINASE"/>
    <property type="match status" value="1"/>
</dbReference>
<feature type="binding site" evidence="16">
    <location>
        <begin position="9"/>
        <end position="16"/>
    </location>
    <ligand>
        <name>ATP</name>
        <dbReference type="ChEBI" id="CHEBI:30616"/>
    </ligand>
</feature>
<evidence type="ECO:0000256" key="14">
    <source>
        <dbReference type="ARBA" id="ARBA00038036"/>
    </source>
</evidence>
<protein>
    <recommendedName>
        <fullName evidence="15 16">Type III pantothenate kinase</fullName>
        <ecNumber evidence="6 16">2.7.1.33</ecNumber>
    </recommendedName>
    <alternativeName>
        <fullName evidence="16">PanK-III</fullName>
    </alternativeName>
    <alternativeName>
        <fullName evidence="16">Pantothenic acid kinase</fullName>
    </alternativeName>
</protein>
<evidence type="ECO:0000256" key="11">
    <source>
        <dbReference type="ARBA" id="ARBA00022840"/>
    </source>
</evidence>
<evidence type="ECO:0000256" key="15">
    <source>
        <dbReference type="ARBA" id="ARBA00040883"/>
    </source>
</evidence>
<comment type="catalytic activity">
    <reaction evidence="1 16">
        <text>(R)-pantothenate + ATP = (R)-4'-phosphopantothenate + ADP + H(+)</text>
        <dbReference type="Rhea" id="RHEA:16373"/>
        <dbReference type="ChEBI" id="CHEBI:10986"/>
        <dbReference type="ChEBI" id="CHEBI:15378"/>
        <dbReference type="ChEBI" id="CHEBI:29032"/>
        <dbReference type="ChEBI" id="CHEBI:30616"/>
        <dbReference type="ChEBI" id="CHEBI:456216"/>
        <dbReference type="EC" id="2.7.1.33"/>
    </reaction>
</comment>
<dbReference type="InterPro" id="IPR004619">
    <property type="entry name" value="Type_III_PanK"/>
</dbReference>
<comment type="function">
    <text evidence="16">Catalyzes the phosphorylation of pantothenate (Pan), the first step in CoA biosynthesis.</text>
</comment>
<dbReference type="SUPFAM" id="SSF53067">
    <property type="entry name" value="Actin-like ATPase domain"/>
    <property type="match status" value="2"/>
</dbReference>
<name>A0ABP9MVN1_9GAMM</name>
<sequence length="247" mass="27488">MPMPKFLFDCGNTCIKFALFTEEKGLSQYQFIDYSVLHSFVTKLFNLYPMPDEIKISSVTKVERLNTLLSDIAEFTALQPTIAISQNNALGLTNQYDIPQTLGVDRWLGMLAAWDIYHESTLVVDLGTALTIDYVTHDGKFEGGLIMPGIKSLRDALLKDTAIKNIPELPYTSELGHNTSACISSGIHYAVVGSILALHQSLPEVKSVILSGGRAQWLKDILEPILPKTEYHVHKHLVLEGLLRFQA</sequence>
<comment type="cofactor">
    <cofactor evidence="16">
        <name>NH4(+)</name>
        <dbReference type="ChEBI" id="CHEBI:28938"/>
    </cofactor>
    <cofactor evidence="16">
        <name>K(+)</name>
        <dbReference type="ChEBI" id="CHEBI:29103"/>
    </cofactor>
    <text evidence="16">A monovalent cation. Ammonium or potassium.</text>
</comment>
<evidence type="ECO:0000256" key="9">
    <source>
        <dbReference type="ARBA" id="ARBA00022741"/>
    </source>
</evidence>